<keyword evidence="4" id="KW-1185">Reference proteome</keyword>
<dbReference type="Pfam" id="PF00850">
    <property type="entry name" value="Hist_deacetyl"/>
    <property type="match status" value="1"/>
</dbReference>
<protein>
    <submittedName>
        <fullName evidence="3">Class II histone deacetylase</fullName>
    </submittedName>
</protein>
<dbReference type="SUPFAM" id="SSF52768">
    <property type="entry name" value="Arginase/deacetylase"/>
    <property type="match status" value="1"/>
</dbReference>
<name>A0A934Q8S0_9MICO</name>
<sequence length="369" mass="40360">MTRGDRVGFVTDERFFWHDARDAGGPWVEQGAEMETPEARRRFLHLLGATRVDKLLHHLEPAELSREDLLRVHPTDYLDRFKELSDADGGSMGDYANFGHGSYEICVLAAGGVYAAVEAVVTGGARSAYALVRPPGHHAEADRGRGYCLLGNIPIAIQKARAELGVRRIAVIDWDVHHGNGTQSIFWDDADVLSISIHQHQLFPFESGRISEVGGDGARGSNVNIPLPAGAGIGAYEYAFERVVAPSIDAFQPELIIIASGFDASGLDPMGRMLITPEGFRTLTRLAQDLADRWTDGRLVFAQEGGYSRFAVPFSGLFLLTELLGIEPPVPFGDFEYLDDLDDQRLNPYQRERVDEARAAAQSSGAIPG</sequence>
<dbReference type="GO" id="GO:0040029">
    <property type="term" value="P:epigenetic regulation of gene expression"/>
    <property type="evidence" value="ECO:0007669"/>
    <property type="project" value="TreeGrafter"/>
</dbReference>
<evidence type="ECO:0000313" key="3">
    <source>
        <dbReference type="EMBL" id="MBK0419936.1"/>
    </source>
</evidence>
<evidence type="ECO:0000256" key="1">
    <source>
        <dbReference type="ARBA" id="ARBA00005947"/>
    </source>
</evidence>
<dbReference type="InterPro" id="IPR037138">
    <property type="entry name" value="His_deacetylse_dom_sf"/>
</dbReference>
<gene>
    <name evidence="3" type="ORF">JD276_12935</name>
</gene>
<dbReference type="RefSeq" id="WP_200116070.1">
    <property type="nucleotide sequence ID" value="NZ_JAEHOH010000019.1"/>
</dbReference>
<organism evidence="3 4">
    <name type="scientific">Leucobacter chromiisoli</name>
    <dbReference type="NCBI Taxonomy" id="2796471"/>
    <lineage>
        <taxon>Bacteria</taxon>
        <taxon>Bacillati</taxon>
        <taxon>Actinomycetota</taxon>
        <taxon>Actinomycetes</taxon>
        <taxon>Micrococcales</taxon>
        <taxon>Microbacteriaceae</taxon>
        <taxon>Leucobacter</taxon>
    </lineage>
</organism>
<dbReference type="PRINTS" id="PR01270">
    <property type="entry name" value="HDASUPER"/>
</dbReference>
<dbReference type="PANTHER" id="PTHR10625:SF31">
    <property type="entry name" value="HISTONE DEACETYLASE DOMAIN-CONTAINING PROTEIN"/>
    <property type="match status" value="1"/>
</dbReference>
<dbReference type="InterPro" id="IPR000286">
    <property type="entry name" value="HDACs"/>
</dbReference>
<evidence type="ECO:0000259" key="2">
    <source>
        <dbReference type="Pfam" id="PF00850"/>
    </source>
</evidence>
<dbReference type="CDD" id="cd09996">
    <property type="entry name" value="HDAC_classII_1"/>
    <property type="match status" value="1"/>
</dbReference>
<accession>A0A934Q8S0</accession>
<dbReference type="GO" id="GO:0005737">
    <property type="term" value="C:cytoplasm"/>
    <property type="evidence" value="ECO:0007669"/>
    <property type="project" value="TreeGrafter"/>
</dbReference>
<comment type="caution">
    <text evidence="3">The sequence shown here is derived from an EMBL/GenBank/DDBJ whole genome shotgun (WGS) entry which is preliminary data.</text>
</comment>
<dbReference type="EMBL" id="JAEHOH010000019">
    <property type="protein sequence ID" value="MBK0419936.1"/>
    <property type="molecule type" value="Genomic_DNA"/>
</dbReference>
<dbReference type="Gene3D" id="3.40.800.20">
    <property type="entry name" value="Histone deacetylase domain"/>
    <property type="match status" value="1"/>
</dbReference>
<dbReference type="PANTHER" id="PTHR10625">
    <property type="entry name" value="HISTONE DEACETYLASE HDAC1-RELATED"/>
    <property type="match status" value="1"/>
</dbReference>
<dbReference type="Proteomes" id="UP000608530">
    <property type="component" value="Unassembled WGS sequence"/>
</dbReference>
<dbReference type="InterPro" id="IPR023696">
    <property type="entry name" value="Ureohydrolase_dom_sf"/>
</dbReference>
<evidence type="ECO:0000313" key="4">
    <source>
        <dbReference type="Proteomes" id="UP000608530"/>
    </source>
</evidence>
<reference evidence="3" key="1">
    <citation type="submission" date="2020-12" db="EMBL/GenBank/DDBJ databases">
        <title>Leucobacter sp. CAS1, isolated from Chromium sludge.</title>
        <authorList>
            <person name="Xu Z."/>
        </authorList>
    </citation>
    <scope>NUCLEOTIDE SEQUENCE</scope>
    <source>
        <strain evidence="3">CSA1</strain>
    </source>
</reference>
<comment type="similarity">
    <text evidence="1">Belongs to the histone deacetylase family.</text>
</comment>
<dbReference type="GO" id="GO:0004407">
    <property type="term" value="F:histone deacetylase activity"/>
    <property type="evidence" value="ECO:0007669"/>
    <property type="project" value="TreeGrafter"/>
</dbReference>
<proteinExistence type="inferred from homology"/>
<dbReference type="AlphaFoldDB" id="A0A934Q8S0"/>
<dbReference type="InterPro" id="IPR023801">
    <property type="entry name" value="His_deacetylse_dom"/>
</dbReference>
<feature type="domain" description="Histone deacetylase" evidence="2">
    <location>
        <begin position="38"/>
        <end position="310"/>
    </location>
</feature>